<feature type="region of interest" description="Disordered" evidence="5">
    <location>
        <begin position="338"/>
        <end position="447"/>
    </location>
</feature>
<reference evidence="8 9" key="1">
    <citation type="submission" date="2017-12" db="EMBL/GenBank/DDBJ databases">
        <title>Comparative genomics of Botrytis spp.</title>
        <authorList>
            <person name="Valero-Jimenez C.A."/>
            <person name="Tapia P."/>
            <person name="Veloso J."/>
            <person name="Silva-Moreno E."/>
            <person name="Staats M."/>
            <person name="Valdes J.H."/>
            <person name="Van Kan J.A.L."/>
        </authorList>
    </citation>
    <scope>NUCLEOTIDE SEQUENCE [LARGE SCALE GENOMIC DNA]</scope>
    <source>
        <strain evidence="8 9">MUCL3349</strain>
    </source>
</reference>
<evidence type="ECO:0000259" key="7">
    <source>
        <dbReference type="PROSITE" id="PS50089"/>
    </source>
</evidence>
<dbReference type="InterPro" id="IPR001965">
    <property type="entry name" value="Znf_PHD"/>
</dbReference>
<feature type="compositionally biased region" description="Polar residues" evidence="5">
    <location>
        <begin position="478"/>
        <end position="491"/>
    </location>
</feature>
<evidence type="ECO:0000256" key="2">
    <source>
        <dbReference type="ARBA" id="ARBA00022771"/>
    </source>
</evidence>
<feature type="domain" description="RING-type" evidence="7">
    <location>
        <begin position="101"/>
        <end position="125"/>
    </location>
</feature>
<keyword evidence="3" id="KW-0862">Zinc</keyword>
<feature type="compositionally biased region" description="Low complexity" evidence="5">
    <location>
        <begin position="32"/>
        <end position="52"/>
    </location>
</feature>
<comment type="caution">
    <text evidence="8">The sequence shown here is derived from an EMBL/GenBank/DDBJ whole genome shotgun (WGS) entry which is preliminary data.</text>
</comment>
<dbReference type="PANTHER" id="PTHR12618">
    <property type="entry name" value="PHD AND RING FINGER DOMAIN-CONTAINING PROTEIN 1"/>
    <property type="match status" value="1"/>
</dbReference>
<evidence type="ECO:0000256" key="3">
    <source>
        <dbReference type="ARBA" id="ARBA00022833"/>
    </source>
</evidence>
<dbReference type="InterPro" id="IPR019786">
    <property type="entry name" value="Zinc_finger_PHD-type_CS"/>
</dbReference>
<dbReference type="Proteomes" id="UP000297280">
    <property type="component" value="Unassembled WGS sequence"/>
</dbReference>
<feature type="compositionally biased region" description="Low complexity" evidence="5">
    <location>
        <begin position="406"/>
        <end position="436"/>
    </location>
</feature>
<dbReference type="InterPro" id="IPR013083">
    <property type="entry name" value="Znf_RING/FYVE/PHD"/>
</dbReference>
<keyword evidence="1" id="KW-0479">Metal-binding</keyword>
<feature type="compositionally biased region" description="Polar residues" evidence="5">
    <location>
        <begin position="585"/>
        <end position="608"/>
    </location>
</feature>
<dbReference type="PROSITE" id="PS01359">
    <property type="entry name" value="ZF_PHD_1"/>
    <property type="match status" value="1"/>
</dbReference>
<evidence type="ECO:0008006" key="10">
    <source>
        <dbReference type="Google" id="ProtNLM"/>
    </source>
</evidence>
<dbReference type="InterPro" id="IPR019787">
    <property type="entry name" value="Znf_PHD-finger"/>
</dbReference>
<feature type="region of interest" description="Disordered" evidence="5">
    <location>
        <begin position="478"/>
        <end position="614"/>
    </location>
</feature>
<dbReference type="SUPFAM" id="SSF57903">
    <property type="entry name" value="FYVE/PHD zinc finger"/>
    <property type="match status" value="1"/>
</dbReference>
<feature type="compositionally biased region" description="Low complexity" evidence="5">
    <location>
        <begin position="492"/>
        <end position="511"/>
    </location>
</feature>
<dbReference type="Pfam" id="PF13639">
    <property type="entry name" value="zf-RING_2"/>
    <property type="match status" value="1"/>
</dbReference>
<dbReference type="CDD" id="cd15545">
    <property type="entry name" value="PHD_BAZ2A_like"/>
    <property type="match status" value="1"/>
</dbReference>
<dbReference type="Pfam" id="PF00628">
    <property type="entry name" value="PHD"/>
    <property type="match status" value="1"/>
</dbReference>
<feature type="region of interest" description="Disordered" evidence="5">
    <location>
        <begin position="20"/>
        <end position="71"/>
    </location>
</feature>
<protein>
    <recommendedName>
        <fullName evidence="10">PHD and RING finger domain-containing protein</fullName>
    </recommendedName>
</protein>
<evidence type="ECO:0000256" key="1">
    <source>
        <dbReference type="ARBA" id="ARBA00022723"/>
    </source>
</evidence>
<dbReference type="InterPro" id="IPR047157">
    <property type="entry name" value="PHRF1/Atg35"/>
</dbReference>
<feature type="compositionally biased region" description="Polar residues" evidence="5">
    <location>
        <begin position="437"/>
        <end position="447"/>
    </location>
</feature>
<dbReference type="GO" id="GO:0008270">
    <property type="term" value="F:zinc ion binding"/>
    <property type="evidence" value="ECO:0007669"/>
    <property type="project" value="UniProtKB-KW"/>
</dbReference>
<sequence length="690" mass="76030">MTDACIVCLEDLEVVEVQQAEEEKVGAPDAVPAPSSVVQDPQSQSQSQSQSPEALELERGNAGKEPDFEHLQRRQCISSGKSNGNAYGNGNNALCVAQIKPCDHVLHDHCLSEWSQKANSCPICRASFNLVLVLDGVGGTVQSEYTVEDRKQTAEFDLAAWQQDNPEDYEDEEEGRSCPICDQSDQEDVLLLCDGCDAPYHTHCIGLDNVPGGHWYCMECVESGAFGQHDESQGPARAIPFSGQHISRTQASVRRARRNGRQDRWINAWGQLSSAIRNVAGVDLDFAEDDQELRGYRDLQQFSATEFNRWEQRLHIARRQGAGQIFRAAAPQVVRERIQPPAPVVETREERQAWGAMERAQHLDDTSNARKRRRSTASPASRGGSTPEEPERKQKRPRTRIVQNGSSSVASSSTNPQPRPSSSRSNGSPRQSPRPSDTTNTNMNTNAEPTFLSSLLREVEMAPSSDDDSIRFGLDVTSNRANGATSPSFDYSSPATSPASPASFRSRAISTTPPPRGRQSRSPPLSSTVMPDFSAVHYSPNRSPTVDSSSQTAGGQNKRKRDGSPSPEIRQPQPRRQKISRARSQDSSPARTNSVHSSTSRSENTSPLRDTMSIEEKQSINKMVKTALGPHWKSQKISEEQYADINRNVSRKLYELIADKNHADGDKSSWERIATTEVGKAVQSLGNQIS</sequence>
<dbReference type="PANTHER" id="PTHR12618:SF20">
    <property type="entry name" value="PHD AND RING FINGER DOMAIN-CONTAINING PROTEIN 1"/>
    <property type="match status" value="1"/>
</dbReference>
<accession>A0A4Z1KRB2</accession>
<dbReference type="PROSITE" id="PS50016">
    <property type="entry name" value="ZF_PHD_2"/>
    <property type="match status" value="1"/>
</dbReference>
<proteinExistence type="predicted"/>
<organism evidence="8 9">
    <name type="scientific">Botrytis porri</name>
    <dbReference type="NCBI Taxonomy" id="87229"/>
    <lineage>
        <taxon>Eukaryota</taxon>
        <taxon>Fungi</taxon>
        <taxon>Dikarya</taxon>
        <taxon>Ascomycota</taxon>
        <taxon>Pezizomycotina</taxon>
        <taxon>Leotiomycetes</taxon>
        <taxon>Helotiales</taxon>
        <taxon>Sclerotiniaceae</taxon>
        <taxon>Botrytis</taxon>
    </lineage>
</organism>
<dbReference type="SMART" id="SM00184">
    <property type="entry name" value="RING"/>
    <property type="match status" value="2"/>
</dbReference>
<dbReference type="SUPFAM" id="SSF57850">
    <property type="entry name" value="RING/U-box"/>
    <property type="match status" value="1"/>
</dbReference>
<feature type="compositionally biased region" description="Polar residues" evidence="5">
    <location>
        <begin position="540"/>
        <end position="555"/>
    </location>
</feature>
<keyword evidence="2 4" id="KW-0863">Zinc-finger</keyword>
<evidence type="ECO:0000259" key="6">
    <source>
        <dbReference type="PROSITE" id="PS50016"/>
    </source>
</evidence>
<feature type="compositionally biased region" description="Basic and acidic residues" evidence="5">
    <location>
        <begin position="359"/>
        <end position="368"/>
    </location>
</feature>
<evidence type="ECO:0000313" key="8">
    <source>
        <dbReference type="EMBL" id="TGO87562.1"/>
    </source>
</evidence>
<dbReference type="SMART" id="SM00249">
    <property type="entry name" value="PHD"/>
    <property type="match status" value="1"/>
</dbReference>
<dbReference type="EMBL" id="PQXO01000218">
    <property type="protein sequence ID" value="TGO87562.1"/>
    <property type="molecule type" value="Genomic_DNA"/>
</dbReference>
<dbReference type="PROSITE" id="PS50089">
    <property type="entry name" value="ZF_RING_2"/>
    <property type="match status" value="1"/>
</dbReference>
<evidence type="ECO:0000313" key="9">
    <source>
        <dbReference type="Proteomes" id="UP000297280"/>
    </source>
</evidence>
<dbReference type="AlphaFoldDB" id="A0A4Z1KRB2"/>
<name>A0A4Z1KRB2_9HELO</name>
<dbReference type="InterPro" id="IPR001841">
    <property type="entry name" value="Znf_RING"/>
</dbReference>
<keyword evidence="9" id="KW-1185">Reference proteome</keyword>
<evidence type="ECO:0000256" key="4">
    <source>
        <dbReference type="PROSITE-ProRule" id="PRU00175"/>
    </source>
</evidence>
<dbReference type="InterPro" id="IPR011011">
    <property type="entry name" value="Znf_FYVE_PHD"/>
</dbReference>
<feature type="compositionally biased region" description="Basic and acidic residues" evidence="5">
    <location>
        <begin position="56"/>
        <end position="71"/>
    </location>
</feature>
<evidence type="ECO:0000256" key="5">
    <source>
        <dbReference type="SAM" id="MobiDB-lite"/>
    </source>
</evidence>
<dbReference type="Gene3D" id="3.30.40.10">
    <property type="entry name" value="Zinc/RING finger domain, C3HC4 (zinc finger)"/>
    <property type="match status" value="2"/>
</dbReference>
<feature type="domain" description="PHD-type" evidence="6">
    <location>
        <begin position="175"/>
        <end position="223"/>
    </location>
</feature>
<gene>
    <name evidence="8" type="ORF">BPOR_0218g00080</name>
</gene>